<keyword evidence="3" id="KW-1185">Reference proteome</keyword>
<keyword evidence="1" id="KW-1133">Transmembrane helix</keyword>
<dbReference type="Proteomes" id="UP001370490">
    <property type="component" value="Unassembled WGS sequence"/>
</dbReference>
<evidence type="ECO:0000313" key="3">
    <source>
        <dbReference type="Proteomes" id="UP001370490"/>
    </source>
</evidence>
<protein>
    <submittedName>
        <fullName evidence="2">Uncharacterized protein</fullName>
    </submittedName>
</protein>
<evidence type="ECO:0000256" key="1">
    <source>
        <dbReference type="SAM" id="Phobius"/>
    </source>
</evidence>
<reference evidence="2 3" key="1">
    <citation type="submission" date="2023-12" db="EMBL/GenBank/DDBJ databases">
        <title>A high-quality genome assembly for Dillenia turbinata (Dilleniales).</title>
        <authorList>
            <person name="Chanderbali A."/>
        </authorList>
    </citation>
    <scope>NUCLEOTIDE SEQUENCE [LARGE SCALE GENOMIC DNA]</scope>
    <source>
        <strain evidence="2">LSX21</strain>
        <tissue evidence="2">Leaf</tissue>
    </source>
</reference>
<organism evidence="2 3">
    <name type="scientific">Dillenia turbinata</name>
    <dbReference type="NCBI Taxonomy" id="194707"/>
    <lineage>
        <taxon>Eukaryota</taxon>
        <taxon>Viridiplantae</taxon>
        <taxon>Streptophyta</taxon>
        <taxon>Embryophyta</taxon>
        <taxon>Tracheophyta</taxon>
        <taxon>Spermatophyta</taxon>
        <taxon>Magnoliopsida</taxon>
        <taxon>eudicotyledons</taxon>
        <taxon>Gunneridae</taxon>
        <taxon>Pentapetalae</taxon>
        <taxon>Dilleniales</taxon>
        <taxon>Dilleniaceae</taxon>
        <taxon>Dillenia</taxon>
    </lineage>
</organism>
<feature type="transmembrane region" description="Helical" evidence="1">
    <location>
        <begin position="12"/>
        <end position="30"/>
    </location>
</feature>
<accession>A0AAN8UWJ2</accession>
<name>A0AAN8UWJ2_9MAGN</name>
<comment type="caution">
    <text evidence="2">The sequence shown here is derived from an EMBL/GenBank/DDBJ whole genome shotgun (WGS) entry which is preliminary data.</text>
</comment>
<dbReference type="EMBL" id="JBAMMX010000017">
    <property type="protein sequence ID" value="KAK6924368.1"/>
    <property type="molecule type" value="Genomic_DNA"/>
</dbReference>
<sequence>MVWAQQRCSVYAYDCLNGLLLSIILLYLGTEYGQNRVKSLMTTMQIFHVTLDFIDMGYWVVLSACWRKRHFKRGLLLLDTDQLLWLSLPFLPSL</sequence>
<keyword evidence="1" id="KW-0472">Membrane</keyword>
<dbReference type="AlphaFoldDB" id="A0AAN8UWJ2"/>
<proteinExistence type="predicted"/>
<dbReference type="Gene3D" id="1.10.1410.10">
    <property type="match status" value="1"/>
</dbReference>
<feature type="transmembrane region" description="Helical" evidence="1">
    <location>
        <begin position="46"/>
        <end position="66"/>
    </location>
</feature>
<gene>
    <name evidence="2" type="ORF">RJ641_010568</name>
</gene>
<keyword evidence="1" id="KW-0812">Transmembrane</keyword>
<evidence type="ECO:0000313" key="2">
    <source>
        <dbReference type="EMBL" id="KAK6924368.1"/>
    </source>
</evidence>